<reference evidence="1" key="2">
    <citation type="submission" date="2020-05" db="EMBL/GenBank/DDBJ databases">
        <authorList>
            <person name="Kim H.-S."/>
            <person name="Proctor R.H."/>
            <person name="Brown D.W."/>
        </authorList>
    </citation>
    <scope>NUCLEOTIDE SEQUENCE</scope>
    <source>
        <strain evidence="1">NRRL 45417</strain>
    </source>
</reference>
<evidence type="ECO:0000313" key="1">
    <source>
        <dbReference type="EMBL" id="KAF4953525.1"/>
    </source>
</evidence>
<keyword evidence="2" id="KW-1185">Reference proteome</keyword>
<reference evidence="1" key="1">
    <citation type="journal article" date="2020" name="BMC Genomics">
        <title>Correction to: Identification and distribution of gene clusters required for synthesis of sphingolipid metabolism inhibitors in diverse species of the filamentous fungus Fusarium.</title>
        <authorList>
            <person name="Kim H.S."/>
            <person name="Lohmar J.M."/>
            <person name="Busman M."/>
            <person name="Brown D.W."/>
            <person name="Naumann T.A."/>
            <person name="Divon H.H."/>
            <person name="Lysoe E."/>
            <person name="Uhlig S."/>
            <person name="Proctor R.H."/>
        </authorList>
    </citation>
    <scope>NUCLEOTIDE SEQUENCE</scope>
    <source>
        <strain evidence="1">NRRL 45417</strain>
    </source>
</reference>
<protein>
    <submittedName>
        <fullName evidence="1">Uncharacterized protein</fullName>
    </submittedName>
</protein>
<dbReference type="PANTHER" id="PTHR40788">
    <property type="entry name" value="CLR5 DOMAIN-CONTAINING PROTEIN-RELATED"/>
    <property type="match status" value="1"/>
</dbReference>
<dbReference type="EMBL" id="JABFAI010000135">
    <property type="protein sequence ID" value="KAF4953525.1"/>
    <property type="molecule type" value="Genomic_DNA"/>
</dbReference>
<gene>
    <name evidence="1" type="ORF">FGADI_5859</name>
</gene>
<dbReference type="Proteomes" id="UP000604273">
    <property type="component" value="Unassembled WGS sequence"/>
</dbReference>
<accession>A0A8H4WXD4</accession>
<organism evidence="1 2">
    <name type="scientific">Fusarium gaditjirri</name>
    <dbReference type="NCBI Taxonomy" id="282569"/>
    <lineage>
        <taxon>Eukaryota</taxon>
        <taxon>Fungi</taxon>
        <taxon>Dikarya</taxon>
        <taxon>Ascomycota</taxon>
        <taxon>Pezizomycotina</taxon>
        <taxon>Sordariomycetes</taxon>
        <taxon>Hypocreomycetidae</taxon>
        <taxon>Hypocreales</taxon>
        <taxon>Nectriaceae</taxon>
        <taxon>Fusarium</taxon>
        <taxon>Fusarium nisikadoi species complex</taxon>
    </lineage>
</organism>
<dbReference type="PANTHER" id="PTHR40788:SF2">
    <property type="entry name" value="CLR5 DOMAIN-CONTAINING PROTEIN"/>
    <property type="match status" value="1"/>
</dbReference>
<dbReference type="OrthoDB" id="2922289at2759"/>
<name>A0A8H4WXD4_9HYPO</name>
<sequence>MKDSIKKPSQQRLQILLKNWPDMPVNHRPDFAVFRQEHAVDRHEHGSKFRNHFMWPIVNQEDLSGPNLMLLLLNARGRPTHPAFAAVDYEGLWFGKATKGLHPEYLHHHTMIMYGATNAEEYGKLIHWDSHPDAEMWARTSR</sequence>
<proteinExistence type="predicted"/>
<evidence type="ECO:0000313" key="2">
    <source>
        <dbReference type="Proteomes" id="UP000604273"/>
    </source>
</evidence>
<dbReference type="AlphaFoldDB" id="A0A8H4WXD4"/>
<comment type="caution">
    <text evidence="1">The sequence shown here is derived from an EMBL/GenBank/DDBJ whole genome shotgun (WGS) entry which is preliminary data.</text>
</comment>